<dbReference type="EMBL" id="KN823048">
    <property type="protein sequence ID" value="KIO25108.1"/>
    <property type="molecule type" value="Genomic_DNA"/>
</dbReference>
<gene>
    <name evidence="5" type="ORF">M407DRAFT_211082</name>
</gene>
<dbReference type="SMART" id="SM00220">
    <property type="entry name" value="S_TKc"/>
    <property type="match status" value="1"/>
</dbReference>
<dbReference type="GO" id="GO:0005524">
    <property type="term" value="F:ATP binding"/>
    <property type="evidence" value="ECO:0007669"/>
    <property type="project" value="UniProtKB-KW"/>
</dbReference>
<dbReference type="OrthoDB" id="3197044at2759"/>
<name>A0A0C3KUD1_9AGAM</name>
<dbReference type="Proteomes" id="UP000054248">
    <property type="component" value="Unassembled WGS sequence"/>
</dbReference>
<dbReference type="PROSITE" id="PS00108">
    <property type="entry name" value="PROTEIN_KINASE_ST"/>
    <property type="match status" value="1"/>
</dbReference>
<evidence type="ECO:0000256" key="3">
    <source>
        <dbReference type="SAM" id="MobiDB-lite"/>
    </source>
</evidence>
<feature type="domain" description="Protein kinase" evidence="4">
    <location>
        <begin position="1"/>
        <end position="210"/>
    </location>
</feature>
<dbReference type="SUPFAM" id="SSF56112">
    <property type="entry name" value="Protein kinase-like (PK-like)"/>
    <property type="match status" value="1"/>
</dbReference>
<evidence type="ECO:0000256" key="1">
    <source>
        <dbReference type="ARBA" id="ARBA00022741"/>
    </source>
</evidence>
<dbReference type="PROSITE" id="PS50011">
    <property type="entry name" value="PROTEIN_KINASE_DOM"/>
    <property type="match status" value="1"/>
</dbReference>
<keyword evidence="6" id="KW-1185">Reference proteome</keyword>
<dbReference type="InterPro" id="IPR008271">
    <property type="entry name" value="Ser/Thr_kinase_AS"/>
</dbReference>
<reference evidence="6" key="2">
    <citation type="submission" date="2015-01" db="EMBL/GenBank/DDBJ databases">
        <title>Evolutionary Origins and Diversification of the Mycorrhizal Mutualists.</title>
        <authorList>
            <consortium name="DOE Joint Genome Institute"/>
            <consortium name="Mycorrhizal Genomics Consortium"/>
            <person name="Kohler A."/>
            <person name="Kuo A."/>
            <person name="Nagy L.G."/>
            <person name="Floudas D."/>
            <person name="Copeland A."/>
            <person name="Barry K.W."/>
            <person name="Cichocki N."/>
            <person name="Veneault-Fourrey C."/>
            <person name="LaButti K."/>
            <person name="Lindquist E.A."/>
            <person name="Lipzen A."/>
            <person name="Lundell T."/>
            <person name="Morin E."/>
            <person name="Murat C."/>
            <person name="Riley R."/>
            <person name="Ohm R."/>
            <person name="Sun H."/>
            <person name="Tunlid A."/>
            <person name="Henrissat B."/>
            <person name="Grigoriev I.V."/>
            <person name="Hibbett D.S."/>
            <person name="Martin F."/>
        </authorList>
    </citation>
    <scope>NUCLEOTIDE SEQUENCE [LARGE SCALE GENOMIC DNA]</scope>
    <source>
        <strain evidence="6">MUT 4182</strain>
    </source>
</reference>
<dbReference type="AlphaFoldDB" id="A0A0C3KUD1"/>
<dbReference type="GO" id="GO:0004674">
    <property type="term" value="F:protein serine/threonine kinase activity"/>
    <property type="evidence" value="ECO:0007669"/>
    <property type="project" value="TreeGrafter"/>
</dbReference>
<protein>
    <recommendedName>
        <fullName evidence="4">Protein kinase domain-containing protein</fullName>
    </recommendedName>
</protein>
<dbReference type="Gene3D" id="1.10.510.10">
    <property type="entry name" value="Transferase(Phosphotransferase) domain 1"/>
    <property type="match status" value="1"/>
</dbReference>
<dbReference type="PANTHER" id="PTHR44329:SF298">
    <property type="entry name" value="MIXED LINEAGE KINASE DOMAIN-LIKE PROTEIN"/>
    <property type="match status" value="1"/>
</dbReference>
<reference evidence="5 6" key="1">
    <citation type="submission" date="2014-04" db="EMBL/GenBank/DDBJ databases">
        <authorList>
            <consortium name="DOE Joint Genome Institute"/>
            <person name="Kuo A."/>
            <person name="Girlanda M."/>
            <person name="Perotto S."/>
            <person name="Kohler A."/>
            <person name="Nagy L.G."/>
            <person name="Floudas D."/>
            <person name="Copeland A."/>
            <person name="Barry K.W."/>
            <person name="Cichocki N."/>
            <person name="Veneault-Fourrey C."/>
            <person name="LaButti K."/>
            <person name="Lindquist E.A."/>
            <person name="Lipzen A."/>
            <person name="Lundell T."/>
            <person name="Morin E."/>
            <person name="Murat C."/>
            <person name="Sun H."/>
            <person name="Tunlid A."/>
            <person name="Henrissat B."/>
            <person name="Grigoriev I.V."/>
            <person name="Hibbett D.S."/>
            <person name="Martin F."/>
            <person name="Nordberg H.P."/>
            <person name="Cantor M.N."/>
            <person name="Hua S.X."/>
        </authorList>
    </citation>
    <scope>NUCLEOTIDE SEQUENCE [LARGE SCALE GENOMIC DNA]</scope>
    <source>
        <strain evidence="5 6">MUT 4182</strain>
    </source>
</reference>
<evidence type="ECO:0000313" key="5">
    <source>
        <dbReference type="EMBL" id="KIO25108.1"/>
    </source>
</evidence>
<proteinExistence type="predicted"/>
<organism evidence="5 6">
    <name type="scientific">Tulasnella calospora MUT 4182</name>
    <dbReference type="NCBI Taxonomy" id="1051891"/>
    <lineage>
        <taxon>Eukaryota</taxon>
        <taxon>Fungi</taxon>
        <taxon>Dikarya</taxon>
        <taxon>Basidiomycota</taxon>
        <taxon>Agaricomycotina</taxon>
        <taxon>Agaricomycetes</taxon>
        <taxon>Cantharellales</taxon>
        <taxon>Tulasnellaceae</taxon>
        <taxon>Tulasnella</taxon>
    </lineage>
</organism>
<dbReference type="PANTHER" id="PTHR44329">
    <property type="entry name" value="SERINE/THREONINE-PROTEIN KINASE TNNI3K-RELATED"/>
    <property type="match status" value="1"/>
</dbReference>
<keyword evidence="1" id="KW-0547">Nucleotide-binding</keyword>
<dbReference type="InterPro" id="IPR051681">
    <property type="entry name" value="Ser/Thr_Kinases-Pseudokinases"/>
</dbReference>
<evidence type="ECO:0000256" key="2">
    <source>
        <dbReference type="ARBA" id="ARBA00022840"/>
    </source>
</evidence>
<sequence>MGFTVQPSIALISPWYANGNVQRYIKLHQDCDRLKLLHEIARGLTYLHEFTPPVVHGDIKPDNILIDDDGSAIIIDFGLSRSLVETIPGSISSNRGAGNVRWMAPELVDGTLPKSLAGDVYSFASLALNILTGAIPFRNFTKEAALIVALVSGSPPPPAPTRRRMNCKSGLEEPVWKLLNECWTTTPAERPIMRIIEGRVQELRSPDAVVAEAQPVHDLRSPAGSEETGEKGEEKKEGSHHDTLPEMVNQATDGKSPPVKPPSPKPPLLVVSESLSQRARSRLVRLMRFGRRSTSRLDQP</sequence>
<dbReference type="HOGENOM" id="CLU_000288_7_18_1"/>
<keyword evidence="2" id="KW-0067">ATP-binding</keyword>
<dbReference type="STRING" id="1051891.A0A0C3KUD1"/>
<dbReference type="InterPro" id="IPR011009">
    <property type="entry name" value="Kinase-like_dom_sf"/>
</dbReference>
<evidence type="ECO:0000313" key="6">
    <source>
        <dbReference type="Proteomes" id="UP000054248"/>
    </source>
</evidence>
<dbReference type="InterPro" id="IPR001245">
    <property type="entry name" value="Ser-Thr/Tyr_kinase_cat_dom"/>
</dbReference>
<feature type="compositionally biased region" description="Basic and acidic residues" evidence="3">
    <location>
        <begin position="228"/>
        <end position="244"/>
    </location>
</feature>
<feature type="compositionally biased region" description="Pro residues" evidence="3">
    <location>
        <begin position="258"/>
        <end position="267"/>
    </location>
</feature>
<dbReference type="InterPro" id="IPR000719">
    <property type="entry name" value="Prot_kinase_dom"/>
</dbReference>
<dbReference type="Pfam" id="PF07714">
    <property type="entry name" value="PK_Tyr_Ser-Thr"/>
    <property type="match status" value="1"/>
</dbReference>
<evidence type="ECO:0000259" key="4">
    <source>
        <dbReference type="PROSITE" id="PS50011"/>
    </source>
</evidence>
<feature type="region of interest" description="Disordered" evidence="3">
    <location>
        <begin position="211"/>
        <end position="277"/>
    </location>
</feature>
<accession>A0A0C3KUD1</accession>